<dbReference type="InterPro" id="IPR006175">
    <property type="entry name" value="YjgF/YER057c/UK114"/>
</dbReference>
<organism evidence="1">
    <name type="scientific">Eutreptiella gymnastica</name>
    <dbReference type="NCBI Taxonomy" id="73025"/>
    <lineage>
        <taxon>Eukaryota</taxon>
        <taxon>Discoba</taxon>
        <taxon>Euglenozoa</taxon>
        <taxon>Euglenida</taxon>
        <taxon>Spirocuta</taxon>
        <taxon>Euglenophyceae</taxon>
        <taxon>Eutreptiales</taxon>
        <taxon>Eutreptiaceae</taxon>
        <taxon>Eutreptiella</taxon>
    </lineage>
</organism>
<name>A0A7S1HUL7_9EUGL</name>
<proteinExistence type="predicted"/>
<protein>
    <submittedName>
        <fullName evidence="1">Uncharacterized protein</fullName>
    </submittedName>
</protein>
<gene>
    <name evidence="1" type="ORF">EGYM00392_LOCUS2757</name>
</gene>
<dbReference type="AlphaFoldDB" id="A0A7S1HUL7"/>
<evidence type="ECO:0000313" key="1">
    <source>
        <dbReference type="EMBL" id="CAD8991714.1"/>
    </source>
</evidence>
<dbReference type="InterPro" id="IPR035959">
    <property type="entry name" value="RutC-like_sf"/>
</dbReference>
<dbReference type="SUPFAM" id="SSF55298">
    <property type="entry name" value="YjgF-like"/>
    <property type="match status" value="1"/>
</dbReference>
<dbReference type="Pfam" id="PF01042">
    <property type="entry name" value="Ribonuc_L-PSP"/>
    <property type="match status" value="1"/>
</dbReference>
<reference evidence="1" key="1">
    <citation type="submission" date="2021-01" db="EMBL/GenBank/DDBJ databases">
        <authorList>
            <person name="Corre E."/>
            <person name="Pelletier E."/>
            <person name="Niang G."/>
            <person name="Scheremetjew M."/>
            <person name="Finn R."/>
            <person name="Kale V."/>
            <person name="Holt S."/>
            <person name="Cochrane G."/>
            <person name="Meng A."/>
            <person name="Brown T."/>
            <person name="Cohen L."/>
        </authorList>
    </citation>
    <scope>NUCLEOTIDE SEQUENCE</scope>
    <source>
        <strain evidence="1">NIES-381</strain>
    </source>
</reference>
<dbReference type="EMBL" id="HBGA01007625">
    <property type="protein sequence ID" value="CAD8991714.1"/>
    <property type="molecule type" value="Transcribed_RNA"/>
</dbReference>
<dbReference type="InterPro" id="IPR035709">
    <property type="entry name" value="YoaB-like"/>
</dbReference>
<dbReference type="PANTHER" id="PTHR47328:SF1">
    <property type="entry name" value="RUTC FAMILY PROTEIN YOAB"/>
    <property type="match status" value="1"/>
</dbReference>
<dbReference type="Gene3D" id="3.30.1330.40">
    <property type="entry name" value="RutC-like"/>
    <property type="match status" value="1"/>
</dbReference>
<dbReference type="CDD" id="cd06150">
    <property type="entry name" value="YjgF_YER057c_UK114_like_2"/>
    <property type="match status" value="1"/>
</dbReference>
<dbReference type="PANTHER" id="PTHR47328">
    <property type="match status" value="1"/>
</dbReference>
<accession>A0A7S1HUL7</accession>
<sequence>MSPAVVHGDMIYLSGQVPDMSVLDESDITLQTSQTLAKVDALLAEVGASKSDILSAMLWVKDMKDFAAMNQVWCAWVDPDNKPARACVEAPMAKPGILFEAMIVARRKPSPKSPLDKWGPAVGLLLAGCCVGLLLGRK</sequence>